<proteinExistence type="predicted"/>
<reference evidence="1" key="2">
    <citation type="journal article" date="2021" name="PeerJ">
        <title>Extensive microbial diversity within the chicken gut microbiome revealed by metagenomics and culture.</title>
        <authorList>
            <person name="Gilroy R."/>
            <person name="Ravi A."/>
            <person name="Getino M."/>
            <person name="Pursley I."/>
            <person name="Horton D.L."/>
            <person name="Alikhan N.F."/>
            <person name="Baker D."/>
            <person name="Gharbi K."/>
            <person name="Hall N."/>
            <person name="Watson M."/>
            <person name="Adriaenssens E.M."/>
            <person name="Foster-Nyarko E."/>
            <person name="Jarju S."/>
            <person name="Secka A."/>
            <person name="Antonio M."/>
            <person name="Oren A."/>
            <person name="Chaudhuri R.R."/>
            <person name="La Ragione R."/>
            <person name="Hildebrand F."/>
            <person name="Pallen M.J."/>
        </authorList>
    </citation>
    <scope>NUCLEOTIDE SEQUENCE</scope>
    <source>
        <strain evidence="1">F1-3629</strain>
    </source>
</reference>
<accession>A0A940DMB5</accession>
<dbReference type="AlphaFoldDB" id="A0A940DMB5"/>
<evidence type="ECO:0000313" key="2">
    <source>
        <dbReference type="Proteomes" id="UP000771749"/>
    </source>
</evidence>
<organism evidence="1 2">
    <name type="scientific">Candidatus Cryptobacteroides gallistercoris</name>
    <dbReference type="NCBI Taxonomy" id="2840765"/>
    <lineage>
        <taxon>Bacteria</taxon>
        <taxon>Pseudomonadati</taxon>
        <taxon>Bacteroidota</taxon>
        <taxon>Bacteroidia</taxon>
        <taxon>Bacteroidales</taxon>
        <taxon>Candidatus Cryptobacteroides</taxon>
    </lineage>
</organism>
<sequence length="97" mass="10637">MFDAGNISDAAGRVRKIYAIGVDLRRAARFGEAINAFREAACLADDLAADIDHIEMESADEIRDMKNALLEIRSRALASVELIQEINGFVNADLMNP</sequence>
<reference evidence="1" key="1">
    <citation type="submission" date="2020-10" db="EMBL/GenBank/DDBJ databases">
        <authorList>
            <person name="Gilroy R."/>
        </authorList>
    </citation>
    <scope>NUCLEOTIDE SEQUENCE</scope>
    <source>
        <strain evidence="1">F1-3629</strain>
    </source>
</reference>
<dbReference type="Proteomes" id="UP000771749">
    <property type="component" value="Unassembled WGS sequence"/>
</dbReference>
<gene>
    <name evidence="1" type="ORF">IAC07_02980</name>
</gene>
<comment type="caution">
    <text evidence="1">The sequence shown here is derived from an EMBL/GenBank/DDBJ whole genome shotgun (WGS) entry which is preliminary data.</text>
</comment>
<name>A0A940DMB5_9BACT</name>
<dbReference type="EMBL" id="JADIMJ010000047">
    <property type="protein sequence ID" value="MBO8453673.1"/>
    <property type="molecule type" value="Genomic_DNA"/>
</dbReference>
<evidence type="ECO:0000313" key="1">
    <source>
        <dbReference type="EMBL" id="MBO8453673.1"/>
    </source>
</evidence>
<protein>
    <submittedName>
        <fullName evidence="1">Uncharacterized protein</fullName>
    </submittedName>
</protein>